<comment type="caution">
    <text evidence="14">The sequence shown here is derived from an EMBL/GenBank/DDBJ whole genome shotgun (WGS) entry which is preliminary data.</text>
</comment>
<feature type="domain" description="Helicase C-terminal" evidence="13">
    <location>
        <begin position="569"/>
        <end position="726"/>
    </location>
</feature>
<evidence type="ECO:0000313" key="15">
    <source>
        <dbReference type="Proteomes" id="UP001210231"/>
    </source>
</evidence>
<dbReference type="Gene3D" id="3.40.1440.60">
    <property type="entry name" value="PriA, 3(prime) DNA-binding domain"/>
    <property type="match status" value="1"/>
</dbReference>
<dbReference type="EC" id="5.6.2.4" evidence="11"/>
<dbReference type="InterPro" id="IPR042115">
    <property type="entry name" value="PriA_3primeBD_sf"/>
</dbReference>
<name>A0ABT4UM83_9BACT</name>
<dbReference type="SMART" id="SM00490">
    <property type="entry name" value="HELICc"/>
    <property type="match status" value="1"/>
</dbReference>
<keyword evidence="10 11" id="KW-0413">Isomerase</keyword>
<comment type="similarity">
    <text evidence="11">Belongs to the helicase family. PriA subfamily.</text>
</comment>
<dbReference type="CDD" id="cd17929">
    <property type="entry name" value="DEXHc_priA"/>
    <property type="match status" value="1"/>
</dbReference>
<comment type="cofactor">
    <cofactor evidence="11">
        <name>Zn(2+)</name>
        <dbReference type="ChEBI" id="CHEBI:29105"/>
    </cofactor>
    <text evidence="11">Binds 2 zinc ions per subunit.</text>
</comment>
<comment type="catalytic activity">
    <reaction evidence="11">
        <text>Couples ATP hydrolysis with the unwinding of duplex DNA by translocating in the 3'-5' direction.</text>
        <dbReference type="EC" id="5.6.2.4"/>
    </reaction>
</comment>
<dbReference type="Pfam" id="PF00271">
    <property type="entry name" value="Helicase_C"/>
    <property type="match status" value="1"/>
</dbReference>
<dbReference type="InterPro" id="IPR040498">
    <property type="entry name" value="PriA_CRR"/>
</dbReference>
<dbReference type="InterPro" id="IPR041222">
    <property type="entry name" value="PriA_3primeBD"/>
</dbReference>
<feature type="binding site" evidence="11">
    <location>
        <position position="534"/>
    </location>
    <ligand>
        <name>Zn(2+)</name>
        <dbReference type="ChEBI" id="CHEBI:29105"/>
        <label>1</label>
    </ligand>
</feature>
<evidence type="ECO:0000256" key="3">
    <source>
        <dbReference type="ARBA" id="ARBA00022723"/>
    </source>
</evidence>
<feature type="domain" description="Helicase ATP-binding" evidence="12">
    <location>
        <begin position="304"/>
        <end position="471"/>
    </location>
</feature>
<feature type="binding site" evidence="11">
    <location>
        <position position="564"/>
    </location>
    <ligand>
        <name>Zn(2+)</name>
        <dbReference type="ChEBI" id="CHEBI:29105"/>
        <label>2</label>
    </ligand>
</feature>
<evidence type="ECO:0000256" key="2">
    <source>
        <dbReference type="ARBA" id="ARBA00022705"/>
    </source>
</evidence>
<keyword evidence="9 11" id="KW-0238">DNA-binding</keyword>
<keyword evidence="4 11" id="KW-0547">Nucleotide-binding</keyword>
<dbReference type="HAMAP" id="MF_00983">
    <property type="entry name" value="PriA"/>
    <property type="match status" value="1"/>
</dbReference>
<dbReference type="InterPro" id="IPR001650">
    <property type="entry name" value="Helicase_C-like"/>
</dbReference>
<keyword evidence="7 11" id="KW-0862">Zinc</keyword>
<sequence>MHTNSAVLFNENTSFTYVDVIVPLYLKNTLTWFVPSQFHNGIAVGVRVEVQIGKSRRYAGIIKKIHQDKPANIEVKPILNVLDDRPILHEDQLKLWAWISKYYMCTEGEVMIAALPSHLKLSSETVVVFNPDHEVDTQTLNEKEYLVSEALEIRSELKISEIQKILDSNHVYPVIKQLIDKRICLVFEQMNETYKAKTETYIHLNSIYHNEEVLETLVNSWSKAPKQLDLLLSFLHLQRTQGDVLKSALLKKANASPAVFDGLVAKDILKVEKRQVDRLPNLPKEFNINFRLSVAQETALMQIQESFQQFPATLLHGVTGSGKTMVYIKLLEQFIKKGVQSLFLLPEIALTSQIIRKLRDHLGGHVAIYHSKFNMSERLELWHKVKSGEVKVVLGARSALFLPFSKLEFIIIDEEHDASYKQQDPAPRYNARDAAIFYAGLVNAKVLLGSATPSLETYYNATTHKYGLVKLSERFGNLELPDITTIDLKLEALDAGQSQIFAPLTIDSIRATLDKGRQIIIFQNRRGYSPYIICNTCSWIPKCTNCDVSLNYHKSSNKLHCHYCGSTYPLYKTCGNCGNQDLLQKNFGTEHIEENLETVFPEQKVARMDTDSIKGKHSHDTLIKQFEEHKIDLLVGTQMVVKGLDFDNVGAVVIPDGDSILHFNDFRVNERAFQLIEQVSGRAGRKNEHGQVFIQLRDTNHPLIEKLQKHDYDAFYNTEIQERQMFFYPPFSRIINVQSRHNDAFASKEAMTIFCNFIRQQYPQFVFGPAQPVINKVRNQYIFECMLKFQKNRQIIDGIKSAIETAVVEVLNHPHLKRTIFTVDVDPL</sequence>
<evidence type="ECO:0000256" key="4">
    <source>
        <dbReference type="ARBA" id="ARBA00022741"/>
    </source>
</evidence>
<evidence type="ECO:0000256" key="9">
    <source>
        <dbReference type="ARBA" id="ARBA00023125"/>
    </source>
</evidence>
<evidence type="ECO:0000256" key="7">
    <source>
        <dbReference type="ARBA" id="ARBA00022833"/>
    </source>
</evidence>
<dbReference type="Pfam" id="PF18319">
    <property type="entry name" value="Zn_ribbon_PriA"/>
    <property type="match status" value="1"/>
</dbReference>
<keyword evidence="1 11" id="KW-0639">Primosome</keyword>
<feature type="binding site" evidence="11">
    <location>
        <position position="537"/>
    </location>
    <ligand>
        <name>Zn(2+)</name>
        <dbReference type="ChEBI" id="CHEBI:29105"/>
        <label>1</label>
    </ligand>
</feature>
<feature type="binding site" evidence="11">
    <location>
        <position position="561"/>
    </location>
    <ligand>
        <name>Zn(2+)</name>
        <dbReference type="ChEBI" id="CHEBI:29105"/>
        <label>2</label>
    </ligand>
</feature>
<dbReference type="PANTHER" id="PTHR30580">
    <property type="entry name" value="PRIMOSOMAL PROTEIN N"/>
    <property type="match status" value="1"/>
</dbReference>
<keyword evidence="8 11" id="KW-0067">ATP-binding</keyword>
<evidence type="ECO:0000259" key="13">
    <source>
        <dbReference type="PROSITE" id="PS51194"/>
    </source>
</evidence>
<dbReference type="PROSITE" id="PS51194">
    <property type="entry name" value="HELICASE_CTER"/>
    <property type="match status" value="1"/>
</dbReference>
<dbReference type="Pfam" id="PF00270">
    <property type="entry name" value="DEAD"/>
    <property type="match status" value="1"/>
</dbReference>
<dbReference type="CDD" id="cd18804">
    <property type="entry name" value="SF2_C_priA"/>
    <property type="match status" value="1"/>
</dbReference>
<evidence type="ECO:0000259" key="12">
    <source>
        <dbReference type="PROSITE" id="PS51192"/>
    </source>
</evidence>
<keyword evidence="5 11" id="KW-0378">Hydrolase</keyword>
<evidence type="ECO:0000256" key="11">
    <source>
        <dbReference type="HAMAP-Rule" id="MF_00983"/>
    </source>
</evidence>
<dbReference type="InterPro" id="IPR014001">
    <property type="entry name" value="Helicase_ATP-bd"/>
</dbReference>
<dbReference type="NCBIfam" id="TIGR00595">
    <property type="entry name" value="priA"/>
    <property type="match status" value="1"/>
</dbReference>
<comment type="function">
    <text evidence="11">Initiates the restart of stalled replication forks, which reloads the replicative helicase on sites other than the origin of replication. Recognizes and binds to abandoned replication forks and remodels them to uncover a helicase loading site. Promotes assembly of the primosome at these replication forks.</text>
</comment>
<dbReference type="RefSeq" id="WP_407031593.1">
    <property type="nucleotide sequence ID" value="NZ_JAQGEF010000011.1"/>
</dbReference>
<dbReference type="Pfam" id="PF17764">
    <property type="entry name" value="PriA_3primeBD"/>
    <property type="match status" value="1"/>
</dbReference>
<comment type="subunit">
    <text evidence="11">Component of the replication restart primosome.</text>
</comment>
<dbReference type="InterPro" id="IPR027417">
    <property type="entry name" value="P-loop_NTPase"/>
</dbReference>
<evidence type="ECO:0000256" key="1">
    <source>
        <dbReference type="ARBA" id="ARBA00022515"/>
    </source>
</evidence>
<gene>
    <name evidence="11 14" type="primary">priA</name>
    <name evidence="14" type="ORF">O3P16_10655</name>
</gene>
<dbReference type="Gene3D" id="3.40.50.300">
    <property type="entry name" value="P-loop containing nucleotide triphosphate hydrolases"/>
    <property type="match status" value="2"/>
</dbReference>
<comment type="catalytic activity">
    <reaction evidence="11">
        <text>ATP + H2O = ADP + phosphate + H(+)</text>
        <dbReference type="Rhea" id="RHEA:13065"/>
        <dbReference type="ChEBI" id="CHEBI:15377"/>
        <dbReference type="ChEBI" id="CHEBI:15378"/>
        <dbReference type="ChEBI" id="CHEBI:30616"/>
        <dbReference type="ChEBI" id="CHEBI:43474"/>
        <dbReference type="ChEBI" id="CHEBI:456216"/>
        <dbReference type="EC" id="5.6.2.4"/>
    </reaction>
</comment>
<dbReference type="SUPFAM" id="SSF52540">
    <property type="entry name" value="P-loop containing nucleoside triphosphate hydrolases"/>
    <property type="match status" value="2"/>
</dbReference>
<evidence type="ECO:0000313" key="14">
    <source>
        <dbReference type="EMBL" id="MDA3615268.1"/>
    </source>
</evidence>
<dbReference type="Proteomes" id="UP001210231">
    <property type="component" value="Unassembled WGS sequence"/>
</dbReference>
<keyword evidence="3 11" id="KW-0479">Metal-binding</keyword>
<accession>A0ABT4UM83</accession>
<dbReference type="InterPro" id="IPR041236">
    <property type="entry name" value="PriA_C"/>
</dbReference>
<dbReference type="PROSITE" id="PS51192">
    <property type="entry name" value="HELICASE_ATP_BIND_1"/>
    <property type="match status" value="1"/>
</dbReference>
<dbReference type="InterPro" id="IPR011545">
    <property type="entry name" value="DEAD/DEAH_box_helicase_dom"/>
</dbReference>
<keyword evidence="6 11" id="KW-0347">Helicase</keyword>
<evidence type="ECO:0000256" key="6">
    <source>
        <dbReference type="ARBA" id="ARBA00022806"/>
    </source>
</evidence>
<dbReference type="SMART" id="SM00487">
    <property type="entry name" value="DEXDc"/>
    <property type="match status" value="1"/>
</dbReference>
<dbReference type="Pfam" id="PF18074">
    <property type="entry name" value="PriA_C"/>
    <property type="match status" value="1"/>
</dbReference>
<protein>
    <recommendedName>
        <fullName evidence="11">Replication restart protein PriA</fullName>
    </recommendedName>
    <alternativeName>
        <fullName evidence="11">ATP-dependent DNA helicase PriA</fullName>
        <ecNumber evidence="11">5.6.2.4</ecNumber>
    </alternativeName>
    <alternativeName>
        <fullName evidence="11">DNA 3'-5' helicase PriA</fullName>
    </alternativeName>
</protein>
<feature type="binding site" evidence="11">
    <location>
        <position position="543"/>
    </location>
    <ligand>
        <name>Zn(2+)</name>
        <dbReference type="ChEBI" id="CHEBI:29105"/>
        <label>2</label>
    </ligand>
</feature>
<keyword evidence="2 11" id="KW-0235">DNA replication</keyword>
<reference evidence="14 15" key="1">
    <citation type="submission" date="2022-12" db="EMBL/GenBank/DDBJ databases">
        <title>Chitinophagaceae gen. sp. nov., a new member of the family Chitinophagaceae, isolated from soil in a chemical factory.</title>
        <authorList>
            <person name="Ke Z."/>
        </authorList>
    </citation>
    <scope>NUCLEOTIDE SEQUENCE [LARGE SCALE GENOMIC DNA]</scope>
    <source>
        <strain evidence="14 15">LY-5</strain>
    </source>
</reference>
<organism evidence="14 15">
    <name type="scientific">Polluticaenibacter yanchengensis</name>
    <dbReference type="NCBI Taxonomy" id="3014562"/>
    <lineage>
        <taxon>Bacteria</taxon>
        <taxon>Pseudomonadati</taxon>
        <taxon>Bacteroidota</taxon>
        <taxon>Chitinophagia</taxon>
        <taxon>Chitinophagales</taxon>
        <taxon>Chitinophagaceae</taxon>
        <taxon>Polluticaenibacter</taxon>
    </lineage>
</organism>
<feature type="binding site" evidence="11">
    <location>
        <position position="577"/>
    </location>
    <ligand>
        <name>Zn(2+)</name>
        <dbReference type="ChEBI" id="CHEBI:29105"/>
        <label>1</label>
    </ligand>
</feature>
<feature type="binding site" evidence="11">
    <location>
        <position position="546"/>
    </location>
    <ligand>
        <name>Zn(2+)</name>
        <dbReference type="ChEBI" id="CHEBI:29105"/>
        <label>2</label>
    </ligand>
</feature>
<proteinExistence type="inferred from homology"/>
<evidence type="ECO:0000256" key="8">
    <source>
        <dbReference type="ARBA" id="ARBA00022840"/>
    </source>
</evidence>
<dbReference type="PANTHER" id="PTHR30580:SF0">
    <property type="entry name" value="PRIMOSOMAL PROTEIN N"/>
    <property type="match status" value="1"/>
</dbReference>
<dbReference type="EMBL" id="JAQGEF010000011">
    <property type="protein sequence ID" value="MDA3615268.1"/>
    <property type="molecule type" value="Genomic_DNA"/>
</dbReference>
<evidence type="ECO:0000256" key="5">
    <source>
        <dbReference type="ARBA" id="ARBA00022801"/>
    </source>
</evidence>
<dbReference type="InterPro" id="IPR005259">
    <property type="entry name" value="PriA"/>
</dbReference>
<feature type="binding site" evidence="11">
    <location>
        <position position="574"/>
    </location>
    <ligand>
        <name>Zn(2+)</name>
        <dbReference type="ChEBI" id="CHEBI:29105"/>
        <label>1</label>
    </ligand>
</feature>
<keyword evidence="15" id="KW-1185">Reference proteome</keyword>
<evidence type="ECO:0000256" key="10">
    <source>
        <dbReference type="ARBA" id="ARBA00023235"/>
    </source>
</evidence>